<evidence type="ECO:0000313" key="3">
    <source>
        <dbReference type="Proteomes" id="UP000799118"/>
    </source>
</evidence>
<dbReference type="OrthoDB" id="65569at2759"/>
<dbReference type="Proteomes" id="UP000799118">
    <property type="component" value="Unassembled WGS sequence"/>
</dbReference>
<gene>
    <name evidence="2" type="ORF">BT96DRAFT_924923</name>
</gene>
<feature type="region of interest" description="Disordered" evidence="1">
    <location>
        <begin position="118"/>
        <end position="152"/>
    </location>
</feature>
<evidence type="ECO:0000313" key="2">
    <source>
        <dbReference type="EMBL" id="KAE9392126.1"/>
    </source>
</evidence>
<organism evidence="2 3">
    <name type="scientific">Gymnopus androsaceus JB14</name>
    <dbReference type="NCBI Taxonomy" id="1447944"/>
    <lineage>
        <taxon>Eukaryota</taxon>
        <taxon>Fungi</taxon>
        <taxon>Dikarya</taxon>
        <taxon>Basidiomycota</taxon>
        <taxon>Agaricomycotina</taxon>
        <taxon>Agaricomycetes</taxon>
        <taxon>Agaricomycetidae</taxon>
        <taxon>Agaricales</taxon>
        <taxon>Marasmiineae</taxon>
        <taxon>Omphalotaceae</taxon>
        <taxon>Gymnopus</taxon>
    </lineage>
</organism>
<protein>
    <submittedName>
        <fullName evidence="2">Uncharacterized protein</fullName>
    </submittedName>
</protein>
<feature type="compositionally biased region" description="Polar residues" evidence="1">
    <location>
        <begin position="118"/>
        <end position="129"/>
    </location>
</feature>
<name>A0A6A4H2Y0_9AGAR</name>
<dbReference type="EMBL" id="ML769604">
    <property type="protein sequence ID" value="KAE9392126.1"/>
    <property type="molecule type" value="Genomic_DNA"/>
</dbReference>
<dbReference type="AlphaFoldDB" id="A0A6A4H2Y0"/>
<accession>A0A6A4H2Y0</accession>
<proteinExistence type="predicted"/>
<dbReference type="GO" id="GO:0004553">
    <property type="term" value="F:hydrolase activity, hydrolyzing O-glycosyl compounds"/>
    <property type="evidence" value="ECO:0007669"/>
    <property type="project" value="InterPro"/>
</dbReference>
<dbReference type="InterPro" id="IPR017853">
    <property type="entry name" value="GH"/>
</dbReference>
<dbReference type="SUPFAM" id="SSF51445">
    <property type="entry name" value="(Trans)glycosidases"/>
    <property type="match status" value="1"/>
</dbReference>
<keyword evidence="3" id="KW-1185">Reference proteome</keyword>
<dbReference type="GO" id="GO:0005975">
    <property type="term" value="P:carbohydrate metabolic process"/>
    <property type="evidence" value="ECO:0007669"/>
    <property type="project" value="InterPro"/>
</dbReference>
<feature type="compositionally biased region" description="Polar residues" evidence="1">
    <location>
        <begin position="138"/>
        <end position="152"/>
    </location>
</feature>
<dbReference type="InterPro" id="IPR001360">
    <property type="entry name" value="Glyco_hydro_1"/>
</dbReference>
<evidence type="ECO:0000256" key="1">
    <source>
        <dbReference type="SAM" id="MobiDB-lite"/>
    </source>
</evidence>
<dbReference type="Pfam" id="PF00232">
    <property type="entry name" value="Glyco_hydro_1"/>
    <property type="match status" value="1"/>
</dbReference>
<dbReference type="Gene3D" id="3.20.20.80">
    <property type="entry name" value="Glycosidases"/>
    <property type="match status" value="1"/>
</dbReference>
<sequence>MGSGQIRRTSPIHHHRYPTASIVLPPPRPALYSQAYSTGPKDILSDLKLPSGFFFGVAAAYQVEGAVKNEGKGRIIGIVHRAAHIPGVVWDNTTAVVDLHYYYKEDIASMGVNAHSFSPESTPSEQPTCLLTKPTDGTLVNGNQTQFNGYRK</sequence>
<reference evidence="2" key="1">
    <citation type="journal article" date="2019" name="Environ. Microbiol.">
        <title>Fungal ecological strategies reflected in gene transcription - a case study of two litter decomposers.</title>
        <authorList>
            <person name="Barbi F."/>
            <person name="Kohler A."/>
            <person name="Barry K."/>
            <person name="Baskaran P."/>
            <person name="Daum C."/>
            <person name="Fauchery L."/>
            <person name="Ihrmark K."/>
            <person name="Kuo A."/>
            <person name="LaButti K."/>
            <person name="Lipzen A."/>
            <person name="Morin E."/>
            <person name="Grigoriev I.V."/>
            <person name="Henrissat B."/>
            <person name="Lindahl B."/>
            <person name="Martin F."/>
        </authorList>
    </citation>
    <scope>NUCLEOTIDE SEQUENCE</scope>
    <source>
        <strain evidence="2">JB14</strain>
    </source>
</reference>